<keyword evidence="1" id="KW-0812">Transmembrane</keyword>
<evidence type="ECO:0000313" key="2">
    <source>
        <dbReference type="EMBL" id="KAK7685073.1"/>
    </source>
</evidence>
<organism evidence="2 3">
    <name type="scientific">Cerrena zonata</name>
    <dbReference type="NCBI Taxonomy" id="2478898"/>
    <lineage>
        <taxon>Eukaryota</taxon>
        <taxon>Fungi</taxon>
        <taxon>Dikarya</taxon>
        <taxon>Basidiomycota</taxon>
        <taxon>Agaricomycotina</taxon>
        <taxon>Agaricomycetes</taxon>
        <taxon>Polyporales</taxon>
        <taxon>Cerrenaceae</taxon>
        <taxon>Cerrena</taxon>
    </lineage>
</organism>
<keyword evidence="3" id="KW-1185">Reference proteome</keyword>
<proteinExistence type="predicted"/>
<keyword evidence="1" id="KW-0472">Membrane</keyword>
<evidence type="ECO:0000256" key="1">
    <source>
        <dbReference type="SAM" id="Phobius"/>
    </source>
</evidence>
<dbReference type="EMBL" id="JASBNA010000022">
    <property type="protein sequence ID" value="KAK7685073.1"/>
    <property type="molecule type" value="Genomic_DNA"/>
</dbReference>
<dbReference type="Proteomes" id="UP001385951">
    <property type="component" value="Unassembled WGS sequence"/>
</dbReference>
<sequence>MGFRDMFEWDLEREAQERDVFFKLVHVTAGVYLWEFLVSLSFDASLLTRRRKLTFPTVISS</sequence>
<gene>
    <name evidence="2" type="ORF">QCA50_011910</name>
</gene>
<name>A0AAW0FTW8_9APHY</name>
<evidence type="ECO:0000313" key="3">
    <source>
        <dbReference type="Proteomes" id="UP001385951"/>
    </source>
</evidence>
<protein>
    <submittedName>
        <fullName evidence="2">Uncharacterized protein</fullName>
    </submittedName>
</protein>
<reference evidence="2 3" key="1">
    <citation type="submission" date="2022-09" db="EMBL/GenBank/DDBJ databases">
        <authorList>
            <person name="Palmer J.M."/>
        </authorList>
    </citation>
    <scope>NUCLEOTIDE SEQUENCE [LARGE SCALE GENOMIC DNA]</scope>
    <source>
        <strain evidence="2 3">DSM 7382</strain>
    </source>
</reference>
<feature type="transmembrane region" description="Helical" evidence="1">
    <location>
        <begin position="20"/>
        <end position="42"/>
    </location>
</feature>
<dbReference type="AlphaFoldDB" id="A0AAW0FTW8"/>
<accession>A0AAW0FTW8</accession>
<keyword evidence="1" id="KW-1133">Transmembrane helix</keyword>
<comment type="caution">
    <text evidence="2">The sequence shown here is derived from an EMBL/GenBank/DDBJ whole genome shotgun (WGS) entry which is preliminary data.</text>
</comment>